<dbReference type="PANTHER" id="PTHR36115:SF4">
    <property type="entry name" value="MEMBRANE PROTEIN"/>
    <property type="match status" value="1"/>
</dbReference>
<proteinExistence type="predicted"/>
<feature type="transmembrane region" description="Helical" evidence="7">
    <location>
        <begin position="114"/>
        <end position="137"/>
    </location>
</feature>
<comment type="caution">
    <text evidence="9">The sequence shown here is derived from an EMBL/GenBank/DDBJ whole genome shotgun (WGS) entry which is preliminary data.</text>
</comment>
<evidence type="ECO:0000256" key="4">
    <source>
        <dbReference type="ARBA" id="ARBA00022989"/>
    </source>
</evidence>
<keyword evidence="10" id="KW-1185">Reference proteome</keyword>
<dbReference type="InterPro" id="IPR051791">
    <property type="entry name" value="Pra-immunoreactive"/>
</dbReference>
<keyword evidence="5 7" id="KW-0472">Membrane</keyword>
<accession>A0A7W7SRB8</accession>
<sequence length="220" mass="23344">MTQPPSYPAVPPAGAYPGPGAPPPPPGHPPAGYGGHPGFGPPMPPPPPVSPAGQPLASFGDRLLALLIDSAIMAGIGAVLAIPVMIVFFIMIIPDSSEIAPDGTLVEPDIFGDFLLPMLLMYAAIFVIAWAVAYVYYVEMMFRTGQTTGKKVMKIKVVPLDPAATLDRGGAFRRFLVQNVAAGLVPGLSYLDGLWQLWDKPYQQCLHDKFARTVVVKVPG</sequence>
<dbReference type="RefSeq" id="WP_312882190.1">
    <property type="nucleotide sequence ID" value="NZ_JACHJW010000001.1"/>
</dbReference>
<evidence type="ECO:0000259" key="8">
    <source>
        <dbReference type="Pfam" id="PF06271"/>
    </source>
</evidence>
<name>A0A7W7SRB8_9ACTN</name>
<evidence type="ECO:0000313" key="10">
    <source>
        <dbReference type="Proteomes" id="UP000578819"/>
    </source>
</evidence>
<gene>
    <name evidence="9" type="ORF">FHR38_003277</name>
</gene>
<evidence type="ECO:0000256" key="7">
    <source>
        <dbReference type="SAM" id="Phobius"/>
    </source>
</evidence>
<dbReference type="Proteomes" id="UP000578819">
    <property type="component" value="Unassembled WGS sequence"/>
</dbReference>
<organism evidence="9 10">
    <name type="scientific">Micromonospora polyrhachis</name>
    <dbReference type="NCBI Taxonomy" id="1282883"/>
    <lineage>
        <taxon>Bacteria</taxon>
        <taxon>Bacillati</taxon>
        <taxon>Actinomycetota</taxon>
        <taxon>Actinomycetes</taxon>
        <taxon>Micromonosporales</taxon>
        <taxon>Micromonosporaceae</taxon>
        <taxon>Micromonospora</taxon>
    </lineage>
</organism>
<dbReference type="PANTHER" id="PTHR36115">
    <property type="entry name" value="PROLINE-RICH ANTIGEN HOMOLOG-RELATED"/>
    <property type="match status" value="1"/>
</dbReference>
<keyword evidence="2" id="KW-1003">Cell membrane</keyword>
<dbReference type="AlphaFoldDB" id="A0A7W7SRB8"/>
<comment type="subcellular location">
    <subcellularLocation>
        <location evidence="1">Cell membrane</location>
        <topology evidence="1">Multi-pass membrane protein</topology>
    </subcellularLocation>
</comment>
<feature type="compositionally biased region" description="Pro residues" evidence="6">
    <location>
        <begin position="19"/>
        <end position="29"/>
    </location>
</feature>
<feature type="domain" description="RDD" evidence="8">
    <location>
        <begin position="56"/>
        <end position="211"/>
    </location>
</feature>
<keyword evidence="3 7" id="KW-0812">Transmembrane</keyword>
<feature type="compositionally biased region" description="Pro residues" evidence="6">
    <location>
        <begin position="1"/>
        <end position="11"/>
    </location>
</feature>
<dbReference type="InterPro" id="IPR010432">
    <property type="entry name" value="RDD"/>
</dbReference>
<evidence type="ECO:0000256" key="6">
    <source>
        <dbReference type="SAM" id="MobiDB-lite"/>
    </source>
</evidence>
<evidence type="ECO:0000256" key="5">
    <source>
        <dbReference type="ARBA" id="ARBA00023136"/>
    </source>
</evidence>
<evidence type="ECO:0000313" key="9">
    <source>
        <dbReference type="EMBL" id="MBB4959544.1"/>
    </source>
</evidence>
<reference evidence="9 10" key="1">
    <citation type="submission" date="2020-08" db="EMBL/GenBank/DDBJ databases">
        <title>Sequencing the genomes of 1000 actinobacteria strains.</title>
        <authorList>
            <person name="Klenk H.-P."/>
        </authorList>
    </citation>
    <scope>NUCLEOTIDE SEQUENCE [LARGE SCALE GENOMIC DNA]</scope>
    <source>
        <strain evidence="9 10">DSM 45886</strain>
    </source>
</reference>
<feature type="region of interest" description="Disordered" evidence="6">
    <location>
        <begin position="1"/>
        <end position="52"/>
    </location>
</feature>
<feature type="transmembrane region" description="Helical" evidence="7">
    <location>
        <begin position="71"/>
        <end position="94"/>
    </location>
</feature>
<dbReference type="GO" id="GO:0005886">
    <property type="term" value="C:plasma membrane"/>
    <property type="evidence" value="ECO:0007669"/>
    <property type="project" value="UniProtKB-SubCell"/>
</dbReference>
<evidence type="ECO:0000256" key="3">
    <source>
        <dbReference type="ARBA" id="ARBA00022692"/>
    </source>
</evidence>
<keyword evidence="4 7" id="KW-1133">Transmembrane helix</keyword>
<dbReference type="Pfam" id="PF06271">
    <property type="entry name" value="RDD"/>
    <property type="match status" value="1"/>
</dbReference>
<feature type="compositionally biased region" description="Pro residues" evidence="6">
    <location>
        <begin position="39"/>
        <end position="50"/>
    </location>
</feature>
<evidence type="ECO:0000256" key="2">
    <source>
        <dbReference type="ARBA" id="ARBA00022475"/>
    </source>
</evidence>
<dbReference type="EMBL" id="JACHJW010000001">
    <property type="protein sequence ID" value="MBB4959544.1"/>
    <property type="molecule type" value="Genomic_DNA"/>
</dbReference>
<evidence type="ECO:0000256" key="1">
    <source>
        <dbReference type="ARBA" id="ARBA00004651"/>
    </source>
</evidence>
<protein>
    <submittedName>
        <fullName evidence="9">Putative RDD family membrane protein YckC</fullName>
    </submittedName>
</protein>